<dbReference type="EnsemblProtists" id="PYU1_T009069">
    <property type="protein sequence ID" value="PYU1_T009069"/>
    <property type="gene ID" value="PYU1_G009051"/>
</dbReference>
<dbReference type="Proteomes" id="UP000019132">
    <property type="component" value="Unassembled WGS sequence"/>
</dbReference>
<dbReference type="InParanoid" id="K3WVS1"/>
<proteinExistence type="predicted"/>
<keyword evidence="2" id="KW-1185">Reference proteome</keyword>
<dbReference type="SUPFAM" id="SSF48264">
    <property type="entry name" value="Cytochrome P450"/>
    <property type="match status" value="1"/>
</dbReference>
<dbReference type="GO" id="GO:0020037">
    <property type="term" value="F:heme binding"/>
    <property type="evidence" value="ECO:0007669"/>
    <property type="project" value="InterPro"/>
</dbReference>
<dbReference type="HOGENOM" id="CLU_2710296_0_0_1"/>
<protein>
    <recommendedName>
        <fullName evidence="3">Cytochrome P450</fullName>
    </recommendedName>
</protein>
<evidence type="ECO:0000313" key="1">
    <source>
        <dbReference type="EnsemblProtists" id="PYU1_T009069"/>
    </source>
</evidence>
<dbReference type="Gene3D" id="1.10.630.10">
    <property type="entry name" value="Cytochrome P450"/>
    <property type="match status" value="1"/>
</dbReference>
<evidence type="ECO:0000313" key="2">
    <source>
        <dbReference type="Proteomes" id="UP000019132"/>
    </source>
</evidence>
<dbReference type="InterPro" id="IPR036396">
    <property type="entry name" value="Cyt_P450_sf"/>
</dbReference>
<reference evidence="2" key="2">
    <citation type="submission" date="2010-04" db="EMBL/GenBank/DDBJ databases">
        <authorList>
            <person name="Buell R."/>
            <person name="Hamilton J."/>
            <person name="Hostetler J."/>
        </authorList>
    </citation>
    <scope>NUCLEOTIDE SEQUENCE [LARGE SCALE GENOMIC DNA]</scope>
    <source>
        <strain evidence="2">DAOM:BR144</strain>
    </source>
</reference>
<dbReference type="GO" id="GO:0005506">
    <property type="term" value="F:iron ion binding"/>
    <property type="evidence" value="ECO:0007669"/>
    <property type="project" value="InterPro"/>
</dbReference>
<organism evidence="1 2">
    <name type="scientific">Globisporangium ultimum (strain ATCC 200006 / CBS 805.95 / DAOM BR144)</name>
    <name type="common">Pythium ultimum</name>
    <dbReference type="NCBI Taxonomy" id="431595"/>
    <lineage>
        <taxon>Eukaryota</taxon>
        <taxon>Sar</taxon>
        <taxon>Stramenopiles</taxon>
        <taxon>Oomycota</taxon>
        <taxon>Peronosporomycetes</taxon>
        <taxon>Pythiales</taxon>
        <taxon>Pythiaceae</taxon>
        <taxon>Globisporangium</taxon>
    </lineage>
</organism>
<dbReference type="GO" id="GO:0004497">
    <property type="term" value="F:monooxygenase activity"/>
    <property type="evidence" value="ECO:0007669"/>
    <property type="project" value="InterPro"/>
</dbReference>
<name>K3WVS1_GLOUD</name>
<dbReference type="AlphaFoldDB" id="K3WVS1"/>
<reference evidence="1" key="3">
    <citation type="submission" date="2015-02" db="UniProtKB">
        <authorList>
            <consortium name="EnsemblProtists"/>
        </authorList>
    </citation>
    <scope>IDENTIFICATION</scope>
    <source>
        <strain evidence="1">DAOM BR144</strain>
    </source>
</reference>
<dbReference type="GO" id="GO:0016705">
    <property type="term" value="F:oxidoreductase activity, acting on paired donors, with incorporation or reduction of molecular oxygen"/>
    <property type="evidence" value="ECO:0007669"/>
    <property type="project" value="InterPro"/>
</dbReference>
<sequence>MMPHYAMGTYEFVPASPFTFFSLSAWPRICIGKNFELMKIKMLASALFSKFQITTERDLFEYEYHSTLTLGIE</sequence>
<reference evidence="2" key="1">
    <citation type="journal article" date="2010" name="Genome Biol.">
        <title>Genome sequence of the necrotrophic plant pathogen Pythium ultimum reveals original pathogenicity mechanisms and effector repertoire.</title>
        <authorList>
            <person name="Levesque C.A."/>
            <person name="Brouwer H."/>
            <person name="Cano L."/>
            <person name="Hamilton J.P."/>
            <person name="Holt C."/>
            <person name="Huitema E."/>
            <person name="Raffaele S."/>
            <person name="Robideau G.P."/>
            <person name="Thines M."/>
            <person name="Win J."/>
            <person name="Zerillo M.M."/>
            <person name="Beakes G.W."/>
            <person name="Boore J.L."/>
            <person name="Busam D."/>
            <person name="Dumas B."/>
            <person name="Ferriera S."/>
            <person name="Fuerstenberg S.I."/>
            <person name="Gachon C.M."/>
            <person name="Gaulin E."/>
            <person name="Govers F."/>
            <person name="Grenville-Briggs L."/>
            <person name="Horner N."/>
            <person name="Hostetler J."/>
            <person name="Jiang R.H."/>
            <person name="Johnson J."/>
            <person name="Krajaejun T."/>
            <person name="Lin H."/>
            <person name="Meijer H.J."/>
            <person name="Moore B."/>
            <person name="Morris P."/>
            <person name="Phuntmart V."/>
            <person name="Puiu D."/>
            <person name="Shetty J."/>
            <person name="Stajich J.E."/>
            <person name="Tripathy S."/>
            <person name="Wawra S."/>
            <person name="van West P."/>
            <person name="Whitty B.R."/>
            <person name="Coutinho P.M."/>
            <person name="Henrissat B."/>
            <person name="Martin F."/>
            <person name="Thomas P.D."/>
            <person name="Tyler B.M."/>
            <person name="De Vries R.P."/>
            <person name="Kamoun S."/>
            <person name="Yandell M."/>
            <person name="Tisserat N."/>
            <person name="Buell C.R."/>
        </authorList>
    </citation>
    <scope>NUCLEOTIDE SEQUENCE</scope>
    <source>
        <strain evidence="2">DAOM:BR144</strain>
    </source>
</reference>
<dbReference type="EMBL" id="GL376599">
    <property type="status" value="NOT_ANNOTATED_CDS"/>
    <property type="molecule type" value="Genomic_DNA"/>
</dbReference>
<evidence type="ECO:0008006" key="3">
    <source>
        <dbReference type="Google" id="ProtNLM"/>
    </source>
</evidence>
<dbReference type="VEuPathDB" id="FungiDB:PYU1_G009051"/>
<accession>K3WVS1</accession>